<dbReference type="Pfam" id="PF00027">
    <property type="entry name" value="cNMP_binding"/>
    <property type="match status" value="2"/>
</dbReference>
<evidence type="ECO:0000259" key="8">
    <source>
        <dbReference type="PROSITE" id="PS50042"/>
    </source>
</evidence>
<comment type="similarity">
    <text evidence="1">Belongs to the cAMP-dependent kinase regulatory chain family.</text>
</comment>
<dbReference type="InterPro" id="IPR012198">
    <property type="entry name" value="cAMP_dep_PK_reg_su"/>
</dbReference>
<keyword evidence="10" id="KW-1185">Reference proteome</keyword>
<dbReference type="EMBL" id="OU015568">
    <property type="protein sequence ID" value="CAG5090784.1"/>
    <property type="molecule type" value="Genomic_DNA"/>
</dbReference>
<dbReference type="SMART" id="SM00100">
    <property type="entry name" value="cNMP"/>
    <property type="match status" value="2"/>
</dbReference>
<dbReference type="PROSITE" id="PS50042">
    <property type="entry name" value="CNMP_BINDING_3"/>
    <property type="match status" value="2"/>
</dbReference>
<dbReference type="InterPro" id="IPR050503">
    <property type="entry name" value="cAMP-dep_PK_reg_su-like"/>
</dbReference>
<accession>A0ABN7S1D8</accession>
<dbReference type="InterPro" id="IPR018488">
    <property type="entry name" value="cNMP-bd_CS"/>
</dbReference>
<organism evidence="9 10">
    <name type="scientific">Oikopleura dioica</name>
    <name type="common">Tunicate</name>
    <dbReference type="NCBI Taxonomy" id="34765"/>
    <lineage>
        <taxon>Eukaryota</taxon>
        <taxon>Metazoa</taxon>
        <taxon>Chordata</taxon>
        <taxon>Tunicata</taxon>
        <taxon>Appendicularia</taxon>
        <taxon>Copelata</taxon>
        <taxon>Oikopleuridae</taxon>
        <taxon>Oikopleura</taxon>
    </lineage>
</organism>
<sequence>MNFKKLLPCWNKDKAAQAEQEPATEPEIKQSEENAPTLKNSKISNSQSNASSVDDEPDEEELEMLRKYQARTGGGRKSVAAERYNPDEDDDEPLKVVPKTDSQRERLKEVSNKIMLLNRLDEEQLTNVINAMEERKINVDDIVIQQGADGDNFYVIDSGKYDVYINKENGPEQVFTYNDSGFFGELALMYNTPRAATVKCSKAGVIWSLDRKTFRQIIVKANAKKRSQYEAFLQTVEILQNLDENEISKVADVMEEKKYKSGEAIIRQGDEIDAGSFVYFLISGTCKIHLNIDGEEKVLDKVLQSGQCFGEVALITKAPRNATIIASEDVKCGVLDVSAFERLLGPCKEIMNRNIDKYEEELAALKELKISD</sequence>
<dbReference type="PANTHER" id="PTHR11635">
    <property type="entry name" value="CAMP-DEPENDENT PROTEIN KINASE REGULATORY CHAIN"/>
    <property type="match status" value="1"/>
</dbReference>
<keyword evidence="5" id="KW-0547">Nucleotide-binding</keyword>
<feature type="compositionally biased region" description="Low complexity" evidence="7">
    <location>
        <begin position="40"/>
        <end position="52"/>
    </location>
</feature>
<keyword evidence="2" id="KW-0597">Phosphoprotein</keyword>
<feature type="region of interest" description="Disordered" evidence="7">
    <location>
        <begin position="1"/>
        <end position="94"/>
    </location>
</feature>
<proteinExistence type="inferred from homology"/>
<feature type="compositionally biased region" description="Acidic residues" evidence="7">
    <location>
        <begin position="53"/>
        <end position="62"/>
    </location>
</feature>
<reference evidence="9 10" key="1">
    <citation type="submission" date="2021-04" db="EMBL/GenBank/DDBJ databases">
        <authorList>
            <person name="Bliznina A."/>
        </authorList>
    </citation>
    <scope>NUCLEOTIDE SEQUENCE [LARGE SCALE GENOMIC DNA]</scope>
</reference>
<dbReference type="InterPro" id="IPR000595">
    <property type="entry name" value="cNMP-bd_dom"/>
</dbReference>
<dbReference type="InterPro" id="IPR018490">
    <property type="entry name" value="cNMP-bd_dom_sf"/>
</dbReference>
<evidence type="ECO:0000256" key="4">
    <source>
        <dbReference type="ARBA" id="ARBA00022737"/>
    </source>
</evidence>
<gene>
    <name evidence="9" type="ORF">OKIOD_LOCUS4277</name>
</gene>
<dbReference type="PANTHER" id="PTHR11635:SF152">
    <property type="entry name" value="CAMP-DEPENDENT PROTEIN KINASE TYPE I REGULATORY SUBUNIT-RELATED"/>
    <property type="match status" value="1"/>
</dbReference>
<dbReference type="PROSITE" id="PS00888">
    <property type="entry name" value="CNMP_BINDING_1"/>
    <property type="match status" value="1"/>
</dbReference>
<evidence type="ECO:0000256" key="5">
    <source>
        <dbReference type="ARBA" id="ARBA00022741"/>
    </source>
</evidence>
<evidence type="ECO:0000256" key="6">
    <source>
        <dbReference type="ARBA" id="ARBA00023149"/>
    </source>
</evidence>
<keyword evidence="3" id="KW-0116">cAMP-binding</keyword>
<feature type="domain" description="Cyclic nucleotide-binding" evidence="8">
    <location>
        <begin position="238"/>
        <end position="361"/>
    </location>
</feature>
<evidence type="ECO:0000313" key="9">
    <source>
        <dbReference type="EMBL" id="CAG5090784.1"/>
    </source>
</evidence>
<protein>
    <submittedName>
        <fullName evidence="9">Oidioi.mRNA.OKI2018_I69.PAR.g12719.t2.cds</fullName>
    </submittedName>
</protein>
<dbReference type="PRINTS" id="PR00103">
    <property type="entry name" value="CAMPKINASE"/>
</dbReference>
<dbReference type="Proteomes" id="UP001158576">
    <property type="component" value="Chromosome PAR"/>
</dbReference>
<dbReference type="PROSITE" id="PS00889">
    <property type="entry name" value="CNMP_BINDING_2"/>
    <property type="match status" value="1"/>
</dbReference>
<keyword evidence="4" id="KW-0677">Repeat</keyword>
<dbReference type="Gene3D" id="2.60.120.10">
    <property type="entry name" value="Jelly Rolls"/>
    <property type="match status" value="2"/>
</dbReference>
<feature type="domain" description="Cyclic nucleotide-binding" evidence="8">
    <location>
        <begin position="116"/>
        <end position="235"/>
    </location>
</feature>
<evidence type="ECO:0000256" key="1">
    <source>
        <dbReference type="ARBA" id="ARBA00005753"/>
    </source>
</evidence>
<evidence type="ECO:0000256" key="2">
    <source>
        <dbReference type="ARBA" id="ARBA00022553"/>
    </source>
</evidence>
<dbReference type="CDD" id="cd00038">
    <property type="entry name" value="CAP_ED"/>
    <property type="match status" value="2"/>
</dbReference>
<evidence type="ECO:0000256" key="7">
    <source>
        <dbReference type="SAM" id="MobiDB-lite"/>
    </source>
</evidence>
<dbReference type="SUPFAM" id="SSF51206">
    <property type="entry name" value="cAMP-binding domain-like"/>
    <property type="match status" value="2"/>
</dbReference>
<dbReference type="InterPro" id="IPR014710">
    <property type="entry name" value="RmlC-like_jellyroll"/>
</dbReference>
<name>A0ABN7S1D8_OIKDI</name>
<keyword evidence="6" id="KW-0114">cAMP</keyword>
<evidence type="ECO:0000256" key="3">
    <source>
        <dbReference type="ARBA" id="ARBA00022566"/>
    </source>
</evidence>
<evidence type="ECO:0000313" key="10">
    <source>
        <dbReference type="Proteomes" id="UP001158576"/>
    </source>
</evidence>
<dbReference type="PIRSF" id="PIRSF000548">
    <property type="entry name" value="PK_regulatory"/>
    <property type="match status" value="1"/>
</dbReference>